<gene>
    <name evidence="2" type="ORF">MUK42_02299</name>
</gene>
<name>A0A9E7G4X3_9LILI</name>
<organism evidence="2 3">
    <name type="scientific">Musa troglodytarum</name>
    <name type="common">fe'i banana</name>
    <dbReference type="NCBI Taxonomy" id="320322"/>
    <lineage>
        <taxon>Eukaryota</taxon>
        <taxon>Viridiplantae</taxon>
        <taxon>Streptophyta</taxon>
        <taxon>Embryophyta</taxon>
        <taxon>Tracheophyta</taxon>
        <taxon>Spermatophyta</taxon>
        <taxon>Magnoliopsida</taxon>
        <taxon>Liliopsida</taxon>
        <taxon>Zingiberales</taxon>
        <taxon>Musaceae</taxon>
        <taxon>Musa</taxon>
    </lineage>
</organism>
<proteinExistence type="predicted"/>
<dbReference type="AlphaFoldDB" id="A0A9E7G4X3"/>
<evidence type="ECO:0000313" key="2">
    <source>
        <dbReference type="EMBL" id="URE06703.1"/>
    </source>
</evidence>
<dbReference type="EMBL" id="CP097507">
    <property type="protein sequence ID" value="URE06703.1"/>
    <property type="molecule type" value="Genomic_DNA"/>
</dbReference>
<evidence type="ECO:0000256" key="1">
    <source>
        <dbReference type="SAM" id="MobiDB-lite"/>
    </source>
</evidence>
<feature type="compositionally biased region" description="Basic and acidic residues" evidence="1">
    <location>
        <begin position="76"/>
        <end position="91"/>
    </location>
</feature>
<accession>A0A9E7G4X3</accession>
<feature type="compositionally biased region" description="Basic and acidic residues" evidence="1">
    <location>
        <begin position="49"/>
        <end position="68"/>
    </location>
</feature>
<reference evidence="2" key="1">
    <citation type="submission" date="2022-05" db="EMBL/GenBank/DDBJ databases">
        <title>The Musa troglodytarum L. genome provides insights into the mechanism of non-climacteric behaviour and enrichment of carotenoids.</title>
        <authorList>
            <person name="Wang J."/>
        </authorList>
    </citation>
    <scope>NUCLEOTIDE SEQUENCE</scope>
    <source>
        <tissue evidence="2">Leaf</tissue>
    </source>
</reference>
<protein>
    <submittedName>
        <fullName evidence="2">Uncharacterized protein</fullName>
    </submittedName>
</protein>
<feature type="region of interest" description="Disordered" evidence="1">
    <location>
        <begin position="31"/>
        <end position="103"/>
    </location>
</feature>
<evidence type="ECO:0000313" key="3">
    <source>
        <dbReference type="Proteomes" id="UP001055439"/>
    </source>
</evidence>
<keyword evidence="3" id="KW-1185">Reference proteome</keyword>
<sequence length="103" mass="11728">MATPSVSRSARFPVAAIPCNQKPSKFEALKRGMPHQPAEDQQVGLLRRQKPEEEKNLEQQRKNKDQKKANPSVENPRGHGSEIYERNREETSIPPKLKAWGKS</sequence>
<dbReference type="Proteomes" id="UP001055439">
    <property type="component" value="Chromosome 5"/>
</dbReference>